<organism evidence="20 21">
    <name type="scientific">Baudoinia panamericana (strain UAMH 10762)</name>
    <name type="common">Angels' share fungus</name>
    <name type="synonym">Baudoinia compniacensis (strain UAMH 10762)</name>
    <dbReference type="NCBI Taxonomy" id="717646"/>
    <lineage>
        <taxon>Eukaryota</taxon>
        <taxon>Fungi</taxon>
        <taxon>Dikarya</taxon>
        <taxon>Ascomycota</taxon>
        <taxon>Pezizomycotina</taxon>
        <taxon>Dothideomycetes</taxon>
        <taxon>Dothideomycetidae</taxon>
        <taxon>Mycosphaerellales</taxon>
        <taxon>Teratosphaeriaceae</taxon>
        <taxon>Baudoinia</taxon>
    </lineage>
</organism>
<dbReference type="EMBL" id="KB445558">
    <property type="protein sequence ID" value="EMC94796.1"/>
    <property type="molecule type" value="Genomic_DNA"/>
</dbReference>
<dbReference type="eggNOG" id="KOG1037">
    <property type="taxonomic scope" value="Eukaryota"/>
</dbReference>
<dbReference type="InterPro" id="IPR036930">
    <property type="entry name" value="WGR_dom_sf"/>
</dbReference>
<sequence length="640" mass="70662">MPPKKRARAASSRADSEEPQAKRQTRGATKKNANALPLGSAEVNDEAADNASPNTTTAPAKQKRRQKKQKRADAEPDGTTVTRDTLSNAEDDATTTLIIPDQKPTTAKPNLVDDLFDSVKEDGNDVGDETDDQIATTSKKLVVPIDEQCPLASHRVFIDAVDGVIYDASLNQTNASNNNNKYYRIQLLEGANGNYKTWTRWGRVGEPGKGLLLGDGSLDDALSQFEAKFKDKSGHKWADRRATPKNNKYVFLEKSYEPDADDAPTTAGASKRKVKSLRSSLHPAVQSLMELIFNQQYFARTMESLNYDVNKLPLGKLSKVTITRGFQALKDLAALLQTPNPAVTDVEHLSNSYLSIIPHNFGRGRPPIIRDVEVLKKEVELLESLSELKDADDILKAEDAGSVEEIHPLDSRFQGLGLSEMTPLLKSSSEYSELSLYLSKTCGETHYFNYTIEDIFRIERNGESERFEKSGFATIASDKRLLWHGSRTTNYGGILSQGLRIAPPEAPVNGYMFDKGVYLADMSSKSANYCASYDSDGYGLLLLCEAELGQPMQVLQHAKYDAASSAKEQGVYSTWGQGLTGPKGWKDAACVHPSLAGVKMPDVSTPPGETKVPTAYLLYNEYICYDFAQVRLRYLLRVRM</sequence>
<dbReference type="GO" id="GO:0003950">
    <property type="term" value="F:NAD+ poly-ADP-ribosyltransferase activity"/>
    <property type="evidence" value="ECO:0007669"/>
    <property type="project" value="UniProtKB-UniRule"/>
</dbReference>
<dbReference type="Pfam" id="PF05406">
    <property type="entry name" value="WGR"/>
    <property type="match status" value="1"/>
</dbReference>
<dbReference type="SUPFAM" id="SSF47587">
    <property type="entry name" value="Domain of poly(ADP-ribose) polymerase"/>
    <property type="match status" value="1"/>
</dbReference>
<dbReference type="EC" id="2.4.2.-" evidence="15"/>
<dbReference type="SUPFAM" id="SSF142921">
    <property type="entry name" value="WGR domain-like"/>
    <property type="match status" value="1"/>
</dbReference>
<dbReference type="SUPFAM" id="SSF56399">
    <property type="entry name" value="ADP-ribosylation"/>
    <property type="match status" value="1"/>
</dbReference>
<dbReference type="PROSITE" id="PS51060">
    <property type="entry name" value="PARP_ALPHA_HD"/>
    <property type="match status" value="1"/>
</dbReference>
<keyword evidence="3 15" id="KW-0808">Transferase</keyword>
<keyword evidence="11" id="KW-0238">DNA-binding</keyword>
<dbReference type="KEGG" id="bcom:BAUCODRAFT_149887"/>
<feature type="compositionally biased region" description="Polar residues" evidence="16">
    <location>
        <begin position="79"/>
        <end position="88"/>
    </location>
</feature>
<protein>
    <recommendedName>
        <fullName evidence="15">Poly [ADP-ribose] polymerase</fullName>
        <shortName evidence="15">PARP</shortName>
        <ecNumber evidence="15">2.4.2.-</ecNumber>
    </recommendedName>
</protein>
<dbReference type="GO" id="GO:0005730">
    <property type="term" value="C:nucleolus"/>
    <property type="evidence" value="ECO:0007669"/>
    <property type="project" value="TreeGrafter"/>
</dbReference>
<dbReference type="FunFam" id="1.20.142.10:FF:000002">
    <property type="entry name" value="Poly [ADP-ribose] polymerase"/>
    <property type="match status" value="1"/>
</dbReference>
<dbReference type="OMA" id="QGENDRF"/>
<dbReference type="InterPro" id="IPR012317">
    <property type="entry name" value="Poly(ADP-ribose)pol_cat_dom"/>
</dbReference>
<dbReference type="SMART" id="SM00773">
    <property type="entry name" value="WGR"/>
    <property type="match status" value="1"/>
</dbReference>
<keyword evidence="7" id="KW-0013">ADP-ribosylation</keyword>
<comment type="similarity">
    <text evidence="13">Belongs to the ARTD/PARP family.</text>
</comment>
<feature type="domain" description="PARP catalytic" evidence="17">
    <location>
        <begin position="407"/>
        <end position="640"/>
    </location>
</feature>
<dbReference type="InterPro" id="IPR050800">
    <property type="entry name" value="ARTD/PARP"/>
</dbReference>
<evidence type="ECO:0000256" key="14">
    <source>
        <dbReference type="ARBA" id="ARBA00033987"/>
    </source>
</evidence>
<evidence type="ECO:0000259" key="17">
    <source>
        <dbReference type="PROSITE" id="PS51059"/>
    </source>
</evidence>
<keyword evidence="8" id="KW-0863">Zinc-finger</keyword>
<dbReference type="Proteomes" id="UP000011761">
    <property type="component" value="Unassembled WGS sequence"/>
</dbReference>
<evidence type="ECO:0000259" key="19">
    <source>
        <dbReference type="PROSITE" id="PS51977"/>
    </source>
</evidence>
<evidence type="ECO:0000256" key="7">
    <source>
        <dbReference type="ARBA" id="ARBA00022765"/>
    </source>
</evidence>
<evidence type="ECO:0000313" key="21">
    <source>
        <dbReference type="Proteomes" id="UP000011761"/>
    </source>
</evidence>
<name>M2MDZ6_BAUPA</name>
<reference evidence="20 21" key="1">
    <citation type="journal article" date="2012" name="PLoS Pathog.">
        <title>Diverse lifestyles and strategies of plant pathogenesis encoded in the genomes of eighteen Dothideomycetes fungi.</title>
        <authorList>
            <person name="Ohm R.A."/>
            <person name="Feau N."/>
            <person name="Henrissat B."/>
            <person name="Schoch C.L."/>
            <person name="Horwitz B.A."/>
            <person name="Barry K.W."/>
            <person name="Condon B.J."/>
            <person name="Copeland A.C."/>
            <person name="Dhillon B."/>
            <person name="Glaser F."/>
            <person name="Hesse C.N."/>
            <person name="Kosti I."/>
            <person name="LaButti K."/>
            <person name="Lindquist E.A."/>
            <person name="Lucas S."/>
            <person name="Salamov A.A."/>
            <person name="Bradshaw R.E."/>
            <person name="Ciuffetti L."/>
            <person name="Hamelin R.C."/>
            <person name="Kema G.H.J."/>
            <person name="Lawrence C."/>
            <person name="Scott J.A."/>
            <person name="Spatafora J.W."/>
            <person name="Turgeon B.G."/>
            <person name="de Wit P.J.G.M."/>
            <person name="Zhong S."/>
            <person name="Goodwin S.B."/>
            <person name="Grigoriev I.V."/>
        </authorList>
    </citation>
    <scope>NUCLEOTIDE SEQUENCE [LARGE SCALE GENOMIC DNA]</scope>
    <source>
        <strain evidence="20 21">UAMH 10762</strain>
    </source>
</reference>
<dbReference type="GeneID" id="19109006"/>
<dbReference type="InterPro" id="IPR008893">
    <property type="entry name" value="WGR_domain"/>
</dbReference>
<dbReference type="CDD" id="cd01437">
    <property type="entry name" value="parp_like"/>
    <property type="match status" value="1"/>
</dbReference>
<evidence type="ECO:0000256" key="13">
    <source>
        <dbReference type="ARBA" id="ARBA00024347"/>
    </source>
</evidence>
<dbReference type="Gene3D" id="1.20.142.10">
    <property type="entry name" value="Poly(ADP-ribose) polymerase, regulatory domain"/>
    <property type="match status" value="1"/>
</dbReference>
<dbReference type="GO" id="GO:1990404">
    <property type="term" value="F:NAD+-protein mono-ADP-ribosyltransferase activity"/>
    <property type="evidence" value="ECO:0007669"/>
    <property type="project" value="TreeGrafter"/>
</dbReference>
<evidence type="ECO:0000256" key="8">
    <source>
        <dbReference type="ARBA" id="ARBA00022771"/>
    </source>
</evidence>
<keyword evidence="4" id="KW-0548">Nucleotidyltransferase</keyword>
<dbReference type="STRING" id="717646.M2MDZ6"/>
<dbReference type="CDD" id="cd07997">
    <property type="entry name" value="WGR_PARP"/>
    <property type="match status" value="1"/>
</dbReference>
<dbReference type="OrthoDB" id="2017365at2759"/>
<keyword evidence="6" id="KW-0677">Repeat</keyword>
<evidence type="ECO:0000256" key="1">
    <source>
        <dbReference type="ARBA" id="ARBA00004123"/>
    </source>
</evidence>
<evidence type="ECO:0000313" key="20">
    <source>
        <dbReference type="EMBL" id="EMC94796.1"/>
    </source>
</evidence>
<evidence type="ECO:0000256" key="6">
    <source>
        <dbReference type="ARBA" id="ARBA00022737"/>
    </source>
</evidence>
<dbReference type="PROSITE" id="PS51059">
    <property type="entry name" value="PARP_CATALYTIC"/>
    <property type="match status" value="1"/>
</dbReference>
<dbReference type="Pfam" id="PF00644">
    <property type="entry name" value="PARP"/>
    <property type="match status" value="1"/>
</dbReference>
<comment type="subcellular location">
    <subcellularLocation>
        <location evidence="1">Nucleus</location>
    </subcellularLocation>
</comment>
<feature type="compositionally biased region" description="Basic residues" evidence="16">
    <location>
        <begin position="61"/>
        <end position="70"/>
    </location>
</feature>
<keyword evidence="2 15" id="KW-0328">Glycosyltransferase</keyword>
<proteinExistence type="inferred from homology"/>
<dbReference type="PANTHER" id="PTHR10459:SF60">
    <property type="entry name" value="POLY [ADP-RIBOSE] POLYMERASE 2"/>
    <property type="match status" value="1"/>
</dbReference>
<keyword evidence="12" id="KW-0539">Nucleus</keyword>
<evidence type="ECO:0000256" key="5">
    <source>
        <dbReference type="ARBA" id="ARBA00022723"/>
    </source>
</evidence>
<keyword evidence="9" id="KW-0862">Zinc</keyword>
<dbReference type="HOGENOM" id="CLU_004841_2_0_1"/>
<dbReference type="InterPro" id="IPR036616">
    <property type="entry name" value="Poly(ADP-ribose)pol_reg_dom_sf"/>
</dbReference>
<evidence type="ECO:0000256" key="16">
    <source>
        <dbReference type="SAM" id="MobiDB-lite"/>
    </source>
</evidence>
<keyword evidence="21" id="KW-1185">Reference proteome</keyword>
<dbReference type="RefSeq" id="XP_007678494.1">
    <property type="nucleotide sequence ID" value="XM_007680304.1"/>
</dbReference>
<dbReference type="GO" id="GO:0070212">
    <property type="term" value="P:protein poly-ADP-ribosylation"/>
    <property type="evidence" value="ECO:0007669"/>
    <property type="project" value="TreeGrafter"/>
</dbReference>
<evidence type="ECO:0000256" key="3">
    <source>
        <dbReference type="ARBA" id="ARBA00022679"/>
    </source>
</evidence>
<accession>M2MDZ6</accession>
<feature type="domain" description="WGR" evidence="19">
    <location>
        <begin position="153"/>
        <end position="249"/>
    </location>
</feature>
<dbReference type="InterPro" id="IPR004102">
    <property type="entry name" value="Poly(ADP-ribose)pol_reg_dom"/>
</dbReference>
<dbReference type="GO" id="GO:0016779">
    <property type="term" value="F:nucleotidyltransferase activity"/>
    <property type="evidence" value="ECO:0007669"/>
    <property type="project" value="UniProtKB-KW"/>
</dbReference>
<evidence type="ECO:0000256" key="2">
    <source>
        <dbReference type="ARBA" id="ARBA00022676"/>
    </source>
</evidence>
<keyword evidence="10 15" id="KW-0520">NAD</keyword>
<dbReference type="PROSITE" id="PS51977">
    <property type="entry name" value="WGR"/>
    <property type="match status" value="1"/>
</dbReference>
<evidence type="ECO:0000256" key="11">
    <source>
        <dbReference type="ARBA" id="ARBA00023125"/>
    </source>
</evidence>
<gene>
    <name evidence="20" type="ORF">BAUCODRAFT_149887</name>
</gene>
<keyword evidence="5" id="KW-0479">Metal-binding</keyword>
<dbReference type="GO" id="GO:0006302">
    <property type="term" value="P:double-strand break repair"/>
    <property type="evidence" value="ECO:0007669"/>
    <property type="project" value="TreeGrafter"/>
</dbReference>
<evidence type="ECO:0000256" key="4">
    <source>
        <dbReference type="ARBA" id="ARBA00022695"/>
    </source>
</evidence>
<dbReference type="Gene3D" id="3.90.228.10">
    <property type="match status" value="1"/>
</dbReference>
<dbReference type="GO" id="GO:0003677">
    <property type="term" value="F:DNA binding"/>
    <property type="evidence" value="ECO:0007669"/>
    <property type="project" value="UniProtKB-KW"/>
</dbReference>
<evidence type="ECO:0000256" key="15">
    <source>
        <dbReference type="RuleBase" id="RU362114"/>
    </source>
</evidence>
<dbReference type="Pfam" id="PF02877">
    <property type="entry name" value="PARP_reg"/>
    <property type="match status" value="1"/>
</dbReference>
<dbReference type="PANTHER" id="PTHR10459">
    <property type="entry name" value="DNA LIGASE"/>
    <property type="match status" value="1"/>
</dbReference>
<feature type="region of interest" description="Disordered" evidence="16">
    <location>
        <begin position="1"/>
        <end position="92"/>
    </location>
</feature>
<evidence type="ECO:0000259" key="18">
    <source>
        <dbReference type="PROSITE" id="PS51060"/>
    </source>
</evidence>
<evidence type="ECO:0000256" key="12">
    <source>
        <dbReference type="ARBA" id="ARBA00023242"/>
    </source>
</evidence>
<evidence type="ECO:0000256" key="9">
    <source>
        <dbReference type="ARBA" id="ARBA00022833"/>
    </source>
</evidence>
<comment type="catalytic activity">
    <reaction evidence="14">
        <text>NAD(+) + (ADP-D-ribosyl)n-acceptor = nicotinamide + (ADP-D-ribosyl)n+1-acceptor + H(+).</text>
        <dbReference type="EC" id="2.4.2.30"/>
    </reaction>
</comment>
<evidence type="ECO:0000256" key="10">
    <source>
        <dbReference type="ARBA" id="ARBA00023027"/>
    </source>
</evidence>
<feature type="domain" description="PARP alpha-helical" evidence="18">
    <location>
        <begin position="278"/>
        <end position="396"/>
    </location>
</feature>
<dbReference type="GO" id="GO:0008270">
    <property type="term" value="F:zinc ion binding"/>
    <property type="evidence" value="ECO:0007669"/>
    <property type="project" value="UniProtKB-KW"/>
</dbReference>
<dbReference type="AlphaFoldDB" id="M2MDZ6"/>